<dbReference type="GO" id="GO:0016747">
    <property type="term" value="F:acyltransferase activity, transferring groups other than amino-acyl groups"/>
    <property type="evidence" value="ECO:0007669"/>
    <property type="project" value="InterPro"/>
</dbReference>
<name>A0A428UK32_9HYPO</name>
<evidence type="ECO:0000313" key="3">
    <source>
        <dbReference type="Proteomes" id="UP000287144"/>
    </source>
</evidence>
<dbReference type="InterPro" id="IPR016181">
    <property type="entry name" value="Acyl_CoA_acyltransferase"/>
</dbReference>
<sequence>MRPACISSQRVFTTAEWIWGGHIVVPSENDAPSMAGVHLDAMDPNLLMHAQFPNTESLDFLRGWLCRETMDHVRSEGKGVLIARDTDTGSILSFVKWAIHGLRQTRSDQEDEFPACCRREYLDSYAALTKEARVKVLGDKPHYHVSYLCTDPKFGGRGAASGLLRRVQAEAAAENAAVILEATMNAVTFYEKLGFKVQEKLEMTLPARGSSEPTELYEERTMVWAP</sequence>
<dbReference type="InterPro" id="IPR052523">
    <property type="entry name" value="Trichothecene_AcTrans"/>
</dbReference>
<proteinExistence type="predicted"/>
<accession>A0A428UK32</accession>
<dbReference type="Proteomes" id="UP000287144">
    <property type="component" value="Unassembled WGS sequence"/>
</dbReference>
<keyword evidence="3" id="KW-1185">Reference proteome</keyword>
<protein>
    <recommendedName>
        <fullName evidence="1">N-acetyltransferase domain-containing protein</fullName>
    </recommendedName>
</protein>
<dbReference type="InterPro" id="IPR000182">
    <property type="entry name" value="GNAT_dom"/>
</dbReference>
<comment type="caution">
    <text evidence="2">The sequence shown here is derived from an EMBL/GenBank/DDBJ whole genome shotgun (WGS) entry which is preliminary data.</text>
</comment>
<gene>
    <name evidence="2" type="ORF">CEP52_001256</name>
</gene>
<dbReference type="EMBL" id="NKCK01000006">
    <property type="protein sequence ID" value="RSM14600.1"/>
    <property type="molecule type" value="Genomic_DNA"/>
</dbReference>
<dbReference type="PANTHER" id="PTHR42791">
    <property type="entry name" value="GNAT FAMILY ACETYLTRANSFERASE"/>
    <property type="match status" value="1"/>
</dbReference>
<organism evidence="2 3">
    <name type="scientific">Fusarium oligoseptatum</name>
    <dbReference type="NCBI Taxonomy" id="2604345"/>
    <lineage>
        <taxon>Eukaryota</taxon>
        <taxon>Fungi</taxon>
        <taxon>Dikarya</taxon>
        <taxon>Ascomycota</taxon>
        <taxon>Pezizomycotina</taxon>
        <taxon>Sordariomycetes</taxon>
        <taxon>Hypocreomycetidae</taxon>
        <taxon>Hypocreales</taxon>
        <taxon>Nectriaceae</taxon>
        <taxon>Fusarium</taxon>
        <taxon>Fusarium solani species complex</taxon>
    </lineage>
</organism>
<feature type="domain" description="N-acetyltransferase" evidence="1">
    <location>
        <begin position="89"/>
        <end position="223"/>
    </location>
</feature>
<reference evidence="2 3" key="1">
    <citation type="submission" date="2017-06" db="EMBL/GenBank/DDBJ databases">
        <title>Comparative genomic analysis of Ambrosia Fusariam Clade fungi.</title>
        <authorList>
            <person name="Stajich J.E."/>
            <person name="Carrillo J."/>
            <person name="Kijimoto T."/>
            <person name="Eskalen A."/>
            <person name="O'Donnell K."/>
            <person name="Kasson M."/>
        </authorList>
    </citation>
    <scope>NUCLEOTIDE SEQUENCE [LARGE SCALE GENOMIC DNA]</scope>
    <source>
        <strain evidence="2 3">NRRL62579</strain>
    </source>
</reference>
<dbReference type="PROSITE" id="PS51186">
    <property type="entry name" value="GNAT"/>
    <property type="match status" value="1"/>
</dbReference>
<dbReference type="PANTHER" id="PTHR42791:SF2">
    <property type="entry name" value="N-ACETYLTRANSFERASE DOMAIN-CONTAINING PROTEIN"/>
    <property type="match status" value="1"/>
</dbReference>
<evidence type="ECO:0000313" key="2">
    <source>
        <dbReference type="EMBL" id="RSM14600.1"/>
    </source>
</evidence>
<evidence type="ECO:0000259" key="1">
    <source>
        <dbReference type="PROSITE" id="PS51186"/>
    </source>
</evidence>
<dbReference type="Pfam" id="PF13673">
    <property type="entry name" value="Acetyltransf_10"/>
    <property type="match status" value="1"/>
</dbReference>
<dbReference type="AlphaFoldDB" id="A0A428UK32"/>
<dbReference type="SUPFAM" id="SSF55729">
    <property type="entry name" value="Acyl-CoA N-acyltransferases (Nat)"/>
    <property type="match status" value="1"/>
</dbReference>
<dbReference type="Gene3D" id="3.40.630.30">
    <property type="match status" value="1"/>
</dbReference>